<evidence type="ECO:0000313" key="2">
    <source>
        <dbReference type="Proteomes" id="UP000246085"/>
    </source>
</evidence>
<dbReference type="RefSeq" id="WP_122401332.1">
    <property type="nucleotide sequence ID" value="NZ_LS398110.1"/>
</dbReference>
<protein>
    <submittedName>
        <fullName evidence="1">Uncharacterized protein</fullName>
    </submittedName>
</protein>
<gene>
    <name evidence="1" type="ORF">BRAD3257_1674</name>
</gene>
<evidence type="ECO:0000313" key="1">
    <source>
        <dbReference type="EMBL" id="SPP92794.1"/>
    </source>
</evidence>
<dbReference type="KEGG" id="bvz:BRAD3257_1674"/>
<reference evidence="1 2" key="1">
    <citation type="submission" date="2018-03" db="EMBL/GenBank/DDBJ databases">
        <authorList>
            <person name="Gully D."/>
        </authorList>
    </citation>
    <scope>NUCLEOTIDE SEQUENCE [LARGE SCALE GENOMIC DNA]</scope>
    <source>
        <strain evidence="1">ORS3257</strain>
    </source>
</reference>
<organism evidence="1 2">
    <name type="scientific">Bradyrhizobium vignae</name>
    <dbReference type="NCBI Taxonomy" id="1549949"/>
    <lineage>
        <taxon>Bacteria</taxon>
        <taxon>Pseudomonadati</taxon>
        <taxon>Pseudomonadota</taxon>
        <taxon>Alphaproteobacteria</taxon>
        <taxon>Hyphomicrobiales</taxon>
        <taxon>Nitrobacteraceae</taxon>
        <taxon>Bradyrhizobium</taxon>
    </lineage>
</organism>
<dbReference type="AlphaFoldDB" id="A0A2U3PUI9"/>
<name>A0A2U3PUI9_9BRAD</name>
<sequence>MLDEYLAVSARQLASRGRLLLGKIPRNLPLHYGPIITTTQTRLNRSIEDLLAFAEQNHPAPSSGLRQRQFRRLVEDLDLIEMVALTALERTTPEDLFLTPFVNAICKELAYPLLPPVVTASSSQYFFIYSDFHLLFVPLMEGHFLLHLPDLYHELAHPLLASTHRNDPLTEPIRAALWDLTTEAGRHFESQIAAVHRGRTPRDIGDLSRSAEFSWAAAWGAEFFCDIFATCTVGPAFAWSHLHLHSKRGQRQPAYSVPEFGTSSHPADDARMQVILSTLRRLGFDEVAGEISQLWRSLVRVAEPTVPPEFARCYPTELLELCVDKAMEATPAMSCHLAGPVLTGAVRGVLNEAWTRLWERPSEYLDWERETVGKLRSQYAVS</sequence>
<dbReference type="EMBL" id="LS398110">
    <property type="protein sequence ID" value="SPP92794.1"/>
    <property type="molecule type" value="Genomic_DNA"/>
</dbReference>
<accession>A0A2U3PUI9</accession>
<dbReference type="Proteomes" id="UP000246085">
    <property type="component" value="Chromosome BRAD3257"/>
</dbReference>
<proteinExistence type="predicted"/>